<proteinExistence type="predicted"/>
<evidence type="ECO:0000313" key="2">
    <source>
        <dbReference type="Proteomes" id="UP001500218"/>
    </source>
</evidence>
<keyword evidence="2" id="KW-1185">Reference proteome</keyword>
<evidence type="ECO:0008006" key="3">
    <source>
        <dbReference type="Google" id="ProtNLM"/>
    </source>
</evidence>
<dbReference type="Proteomes" id="UP001500218">
    <property type="component" value="Unassembled WGS sequence"/>
</dbReference>
<reference evidence="1 2" key="1">
    <citation type="journal article" date="2019" name="Int. J. Syst. Evol. Microbiol.">
        <title>The Global Catalogue of Microorganisms (GCM) 10K type strain sequencing project: providing services to taxonomists for standard genome sequencing and annotation.</title>
        <authorList>
            <consortium name="The Broad Institute Genomics Platform"/>
            <consortium name="The Broad Institute Genome Sequencing Center for Infectious Disease"/>
            <person name="Wu L."/>
            <person name="Ma J."/>
        </authorList>
    </citation>
    <scope>NUCLEOTIDE SEQUENCE [LARGE SCALE GENOMIC DNA]</scope>
    <source>
        <strain evidence="1 2">JCM 13250</strain>
    </source>
</reference>
<accession>A0ABN2MG69</accession>
<sequence>MVVSGALGHHEHPQRLLLAVAASGAAALGADLLQLALHLPGGLLGRRLLPLHAVERRLEIAQLRGQPRVTARTGRGSTAAGSPELVVLLDESCEFALNFVEESIDLLLVVPPLTDRGLLERDVVDVSRG</sequence>
<protein>
    <recommendedName>
        <fullName evidence="3">Secreted protein</fullName>
    </recommendedName>
</protein>
<dbReference type="EMBL" id="BAAALT010000227">
    <property type="protein sequence ID" value="GAA1826216.1"/>
    <property type="molecule type" value="Genomic_DNA"/>
</dbReference>
<evidence type="ECO:0000313" key="1">
    <source>
        <dbReference type="EMBL" id="GAA1826216.1"/>
    </source>
</evidence>
<gene>
    <name evidence="1" type="ORF">GCM10009682_52360</name>
</gene>
<comment type="caution">
    <text evidence="1">The sequence shown here is derived from an EMBL/GenBank/DDBJ whole genome shotgun (WGS) entry which is preliminary data.</text>
</comment>
<organism evidence="1 2">
    <name type="scientific">Luedemannella flava</name>
    <dbReference type="NCBI Taxonomy" id="349316"/>
    <lineage>
        <taxon>Bacteria</taxon>
        <taxon>Bacillati</taxon>
        <taxon>Actinomycetota</taxon>
        <taxon>Actinomycetes</taxon>
        <taxon>Micromonosporales</taxon>
        <taxon>Micromonosporaceae</taxon>
        <taxon>Luedemannella</taxon>
    </lineage>
</organism>
<name>A0ABN2MG69_9ACTN</name>